<dbReference type="PANTHER" id="PTHR33514:SF13">
    <property type="entry name" value="PROTEIN ABCI12, CHLOROPLASTIC"/>
    <property type="match status" value="1"/>
</dbReference>
<comment type="caution">
    <text evidence="6">The sequence shown here is derived from an EMBL/GenBank/DDBJ whole genome shotgun (WGS) entry which is preliminary data.</text>
</comment>
<keyword evidence="4 5" id="KW-0472">Membrane</keyword>
<evidence type="ECO:0008006" key="8">
    <source>
        <dbReference type="Google" id="ProtNLM"/>
    </source>
</evidence>
<protein>
    <recommendedName>
        <fullName evidence="8">Energy-coupling factor transporter transmembrane protein EcfT</fullName>
    </recommendedName>
</protein>
<dbReference type="AlphaFoldDB" id="A0A2R5F1I0"/>
<gene>
    <name evidence="6" type="ORF">PAT3040_04773</name>
</gene>
<evidence type="ECO:0000256" key="2">
    <source>
        <dbReference type="ARBA" id="ARBA00022692"/>
    </source>
</evidence>
<evidence type="ECO:0000313" key="7">
    <source>
        <dbReference type="Proteomes" id="UP000245202"/>
    </source>
</evidence>
<sequence length="107" mass="11931">MVGIALRFIPTIFEEAERIWKAQLSRGLDLTGKPLKQRARLILSLMVPVMAGAFRRAIELADSMEARGYRLGAPRSAIHTLSWKARDTVFLLLFLVPLASVVVISIN</sequence>
<evidence type="ECO:0000256" key="5">
    <source>
        <dbReference type="SAM" id="Phobius"/>
    </source>
</evidence>
<evidence type="ECO:0000256" key="1">
    <source>
        <dbReference type="ARBA" id="ARBA00004141"/>
    </source>
</evidence>
<dbReference type="Proteomes" id="UP000245202">
    <property type="component" value="Unassembled WGS sequence"/>
</dbReference>
<name>A0A2R5F1I0_9BACL</name>
<evidence type="ECO:0000256" key="3">
    <source>
        <dbReference type="ARBA" id="ARBA00022989"/>
    </source>
</evidence>
<keyword evidence="2 5" id="KW-0812">Transmembrane</keyword>
<dbReference type="InterPro" id="IPR003339">
    <property type="entry name" value="ABC/ECF_trnsptr_transmembrane"/>
</dbReference>
<comment type="subcellular location">
    <subcellularLocation>
        <location evidence="1">Membrane</location>
        <topology evidence="1">Multi-pass membrane protein</topology>
    </subcellularLocation>
</comment>
<organism evidence="6 7">
    <name type="scientific">Paenibacillus agaridevorans</name>
    <dbReference type="NCBI Taxonomy" id="171404"/>
    <lineage>
        <taxon>Bacteria</taxon>
        <taxon>Bacillati</taxon>
        <taxon>Bacillota</taxon>
        <taxon>Bacilli</taxon>
        <taxon>Bacillales</taxon>
        <taxon>Paenibacillaceae</taxon>
        <taxon>Paenibacillus</taxon>
    </lineage>
</organism>
<accession>A0A2R5F1I0</accession>
<evidence type="ECO:0000256" key="4">
    <source>
        <dbReference type="ARBA" id="ARBA00023136"/>
    </source>
</evidence>
<feature type="transmembrane region" description="Helical" evidence="5">
    <location>
        <begin position="89"/>
        <end position="106"/>
    </location>
</feature>
<dbReference type="CDD" id="cd16914">
    <property type="entry name" value="EcfT"/>
    <property type="match status" value="1"/>
</dbReference>
<dbReference type="Pfam" id="PF02361">
    <property type="entry name" value="CbiQ"/>
    <property type="match status" value="1"/>
</dbReference>
<keyword evidence="3 5" id="KW-1133">Transmembrane helix</keyword>
<evidence type="ECO:0000313" key="6">
    <source>
        <dbReference type="EMBL" id="GBG10063.1"/>
    </source>
</evidence>
<proteinExistence type="predicted"/>
<reference evidence="6 7" key="1">
    <citation type="submission" date="2017-08" db="EMBL/GenBank/DDBJ databases">
        <title>Substantial Increase in Enzyme Production by Combined Drug-Resistance Mutations in Paenibacillus agaridevorans.</title>
        <authorList>
            <person name="Tanaka Y."/>
            <person name="Funane K."/>
            <person name="Hosaka T."/>
            <person name="Shiwa Y."/>
            <person name="Fujita N."/>
            <person name="Miyazaki T."/>
            <person name="Yoshikawa H."/>
            <person name="Murakami K."/>
            <person name="Kasahara K."/>
            <person name="Inaoka T."/>
            <person name="Hiraga Y."/>
            <person name="Ochi K."/>
        </authorList>
    </citation>
    <scope>NUCLEOTIDE SEQUENCE [LARGE SCALE GENOMIC DNA]</scope>
    <source>
        <strain evidence="6 7">T-3040</strain>
    </source>
</reference>
<keyword evidence="7" id="KW-1185">Reference proteome</keyword>
<dbReference type="GO" id="GO:0005886">
    <property type="term" value="C:plasma membrane"/>
    <property type="evidence" value="ECO:0007669"/>
    <property type="project" value="TreeGrafter"/>
</dbReference>
<dbReference type="PANTHER" id="PTHR33514">
    <property type="entry name" value="PROTEIN ABCI12, CHLOROPLASTIC"/>
    <property type="match status" value="1"/>
</dbReference>
<dbReference type="EMBL" id="BDQX01000289">
    <property type="protein sequence ID" value="GBG10063.1"/>
    <property type="molecule type" value="Genomic_DNA"/>
</dbReference>